<dbReference type="Proteomes" id="UP000499080">
    <property type="component" value="Unassembled WGS sequence"/>
</dbReference>
<evidence type="ECO:0000313" key="2">
    <source>
        <dbReference type="Proteomes" id="UP000499080"/>
    </source>
</evidence>
<dbReference type="EMBL" id="BGPR01001621">
    <property type="protein sequence ID" value="GBM58077.1"/>
    <property type="molecule type" value="Genomic_DNA"/>
</dbReference>
<dbReference type="AlphaFoldDB" id="A0A4Y2GY30"/>
<feature type="non-terminal residue" evidence="1">
    <location>
        <position position="1"/>
    </location>
</feature>
<organism evidence="1 2">
    <name type="scientific">Araneus ventricosus</name>
    <name type="common">Orbweaver spider</name>
    <name type="synonym">Epeira ventricosa</name>
    <dbReference type="NCBI Taxonomy" id="182803"/>
    <lineage>
        <taxon>Eukaryota</taxon>
        <taxon>Metazoa</taxon>
        <taxon>Ecdysozoa</taxon>
        <taxon>Arthropoda</taxon>
        <taxon>Chelicerata</taxon>
        <taxon>Arachnida</taxon>
        <taxon>Araneae</taxon>
        <taxon>Araneomorphae</taxon>
        <taxon>Entelegynae</taxon>
        <taxon>Araneoidea</taxon>
        <taxon>Araneidae</taxon>
        <taxon>Araneus</taxon>
    </lineage>
</organism>
<accession>A0A4Y2GY30</accession>
<keyword evidence="2" id="KW-1185">Reference proteome</keyword>
<protein>
    <submittedName>
        <fullName evidence="1">Uncharacterized protein</fullName>
    </submittedName>
</protein>
<evidence type="ECO:0000313" key="1">
    <source>
        <dbReference type="EMBL" id="GBM58077.1"/>
    </source>
</evidence>
<proteinExistence type="predicted"/>
<gene>
    <name evidence="1" type="ORF">AVEN_10379-2_1</name>
</gene>
<sequence>RKSVSRTRKNNKTNGNRIIRAGSEFAKREEKGAEQPFVMMPQNIIHRDCFQYACVWRSKVKN</sequence>
<reference evidence="1 2" key="1">
    <citation type="journal article" date="2019" name="Sci. Rep.">
        <title>Orb-weaving spider Araneus ventricosus genome elucidates the spidroin gene catalogue.</title>
        <authorList>
            <person name="Kono N."/>
            <person name="Nakamura H."/>
            <person name="Ohtoshi R."/>
            <person name="Moran D.A.P."/>
            <person name="Shinohara A."/>
            <person name="Yoshida Y."/>
            <person name="Fujiwara M."/>
            <person name="Mori M."/>
            <person name="Tomita M."/>
            <person name="Arakawa K."/>
        </authorList>
    </citation>
    <scope>NUCLEOTIDE SEQUENCE [LARGE SCALE GENOMIC DNA]</scope>
</reference>
<comment type="caution">
    <text evidence="1">The sequence shown here is derived from an EMBL/GenBank/DDBJ whole genome shotgun (WGS) entry which is preliminary data.</text>
</comment>
<name>A0A4Y2GY30_ARAVE</name>